<dbReference type="AlphaFoldDB" id="A0A8H8QKF4"/>
<feature type="compositionally biased region" description="Pro residues" evidence="3">
    <location>
        <begin position="774"/>
        <end position="784"/>
    </location>
</feature>
<feature type="compositionally biased region" description="Low complexity" evidence="3">
    <location>
        <begin position="497"/>
        <end position="511"/>
    </location>
</feature>
<organism evidence="4 5">
    <name type="scientific">Ustilago bromivora</name>
    <dbReference type="NCBI Taxonomy" id="307758"/>
    <lineage>
        <taxon>Eukaryota</taxon>
        <taxon>Fungi</taxon>
        <taxon>Dikarya</taxon>
        <taxon>Basidiomycota</taxon>
        <taxon>Ustilaginomycotina</taxon>
        <taxon>Ustilaginomycetes</taxon>
        <taxon>Ustilaginales</taxon>
        <taxon>Ustilaginaceae</taxon>
        <taxon>Ustilago</taxon>
    </lineage>
</organism>
<feature type="region of interest" description="Disordered" evidence="3">
    <location>
        <begin position="441"/>
        <end position="540"/>
    </location>
</feature>
<accession>A0A8H8QKF4</accession>
<proteinExistence type="predicted"/>
<sequence length="784" mass="83300">MAYLITFPATMYQPLPPGTSLLSSQQPPPPVTAVMTTESFDALEGMYVCTSRFTSPPQPMIHLNPLPTTQLGLSAVYPTPCMSTVSLQYPLKNTKSLGPNSADSSISPTPGVLLKAPLASQGIDLSASSLTGGLPPGSAGPPAGITGIGGPAMGFSGLGETMGKLAAKPTCPKNSLKNTLSSFVNCIITHPNLTKILATCTNSEHFTFLTNAYSFFWLADTHGHTKESLAWITFTSSPSAHDINQFTRAHDQLDIVIGFVTGDLIWLDPIASNMANLLMKMEVQVKDENGVAHVVETSNIGAYQPDTISKVVTILAHDINANYETVKVIQEFITSVRDDYLQQLEDLSNEWRSTGSNEGRTSIAHDLQHIAAQDPPTDPIATLSAPATPPLTAAAALTIPVAALSSVVPEASAIATSLASVSHTSTTPSCTVPATFTTPVATSSAPAAHSSATTSSLKPAESTTSNGNSLATAKHSSATSPSITRAASSEPLKHSSAKSSSSAPAATPANPVDTSSVSAKHSSVTLSHKKKTRKQRADEMGWYPTWPTAVKEWHNDKQAELEDWKKDTNEETEAHNKESERLGFAGLDLARKYVMEYRDSSSDDEPEAERDIDFGTKESNTTQQGHWDKVREMLKTEGLHKAQEEGHAKVEKLLQQPGAEGKVVEEVDSDADLYCDMPPGDLIVPIQAGTMHTAESHNALGASQGPLMSYLQDTVEPPSKLPFAKTPNTNVMEHGNSQPTNKQDAAMPGSSGAVPTPDVTKKHKGKMHQVRDPSPSPPPSSDPQ</sequence>
<comment type="caution">
    <text evidence="4">The sequence shown here is derived from an EMBL/GenBank/DDBJ whole genome shotgun (WGS) entry which is preliminary data.</text>
</comment>
<feature type="region of interest" description="Disordered" evidence="3">
    <location>
        <begin position="597"/>
        <end position="625"/>
    </location>
</feature>
<dbReference type="PANTHER" id="PTHR14107:SF16">
    <property type="entry name" value="AT02583P"/>
    <property type="match status" value="1"/>
</dbReference>
<feature type="compositionally biased region" description="Polar residues" evidence="3">
    <location>
        <begin position="726"/>
        <end position="743"/>
    </location>
</feature>
<reference evidence="4" key="1">
    <citation type="submission" date="2018-08" db="EMBL/GenBank/DDBJ databases">
        <authorList>
            <person name="Guldener U."/>
        </authorList>
    </citation>
    <scope>NUCLEOTIDE SEQUENCE</scope>
    <source>
        <strain evidence="4">UB2</strain>
    </source>
</reference>
<dbReference type="Gene3D" id="2.130.10.10">
    <property type="entry name" value="YVTN repeat-like/Quinoprotein amine dehydrogenase"/>
    <property type="match status" value="1"/>
</dbReference>
<evidence type="ECO:0000313" key="4">
    <source>
        <dbReference type="EMBL" id="SYW77823.1"/>
    </source>
</evidence>
<feature type="compositionally biased region" description="Polar residues" evidence="3">
    <location>
        <begin position="461"/>
        <end position="487"/>
    </location>
</feature>
<evidence type="ECO:0000313" key="5">
    <source>
        <dbReference type="Proteomes" id="UP000658997"/>
    </source>
</evidence>
<dbReference type="EMBL" id="ULHB01000029">
    <property type="protein sequence ID" value="SYW77823.1"/>
    <property type="molecule type" value="Genomic_DNA"/>
</dbReference>
<evidence type="ECO:0000256" key="1">
    <source>
        <dbReference type="ARBA" id="ARBA00022574"/>
    </source>
</evidence>
<keyword evidence="5" id="KW-1185">Reference proteome</keyword>
<keyword evidence="2" id="KW-0677">Repeat</keyword>
<feature type="compositionally biased region" description="Low complexity" evidence="3">
    <location>
        <begin position="441"/>
        <end position="456"/>
    </location>
</feature>
<dbReference type="InterPro" id="IPR051362">
    <property type="entry name" value="WD_repeat_creC_regulators"/>
</dbReference>
<dbReference type="GO" id="GO:0032153">
    <property type="term" value="C:cell division site"/>
    <property type="evidence" value="ECO:0007669"/>
    <property type="project" value="TreeGrafter"/>
</dbReference>
<feature type="region of interest" description="Disordered" evidence="3">
    <location>
        <begin position="718"/>
        <end position="784"/>
    </location>
</feature>
<dbReference type="GO" id="GO:0051286">
    <property type="term" value="C:cell tip"/>
    <property type="evidence" value="ECO:0007669"/>
    <property type="project" value="TreeGrafter"/>
</dbReference>
<keyword evidence="1" id="KW-0853">WD repeat</keyword>
<evidence type="ECO:0000256" key="2">
    <source>
        <dbReference type="ARBA" id="ARBA00022737"/>
    </source>
</evidence>
<evidence type="ECO:0000256" key="3">
    <source>
        <dbReference type="SAM" id="MobiDB-lite"/>
    </source>
</evidence>
<gene>
    <name evidence="4" type="ORF">UBRO2_02015</name>
</gene>
<protein>
    <submittedName>
        <fullName evidence="4">Uncharacterized protein</fullName>
    </submittedName>
</protein>
<dbReference type="InterPro" id="IPR015943">
    <property type="entry name" value="WD40/YVTN_repeat-like_dom_sf"/>
</dbReference>
<name>A0A8H8QKF4_9BASI</name>
<dbReference type="GO" id="GO:0005634">
    <property type="term" value="C:nucleus"/>
    <property type="evidence" value="ECO:0007669"/>
    <property type="project" value="TreeGrafter"/>
</dbReference>
<dbReference type="GO" id="GO:0045013">
    <property type="term" value="P:carbon catabolite repression of transcription"/>
    <property type="evidence" value="ECO:0007669"/>
    <property type="project" value="TreeGrafter"/>
</dbReference>
<dbReference type="Proteomes" id="UP000658997">
    <property type="component" value="Unassembled WGS sequence"/>
</dbReference>
<dbReference type="PANTHER" id="PTHR14107">
    <property type="entry name" value="WD REPEAT PROTEIN"/>
    <property type="match status" value="1"/>
</dbReference>
<feature type="compositionally biased region" description="Polar residues" evidence="3">
    <location>
        <begin position="512"/>
        <end position="526"/>
    </location>
</feature>